<sequence length="360" mass="40394">VYVPEDAATEVGRVLDAVWLNTGSQERLFRETFSGRFNIPYCVATCNGTASLRASLAMLKIGPGDEVISTPMTFLATNTAILEQGATPVFADIRSDDLNIDPASVREMITPKTKAIICVHYGGNPCDMDELWAIGRERGLPVIEDCAHALGSAYKDQDVGSRGDIACFSFQAVKIITCGDGGMITTTREDYYDKLKKYVWYGVDREGRPPAVDGLPEDIDVLGFKYNMNDITATLALVGLRHVDIPLERRQVIGKRYRNELGDCQKIRIMKYHADRRPNYQLFPVCVDDRPSFSEWMWAQGIQVVVNNRRSDRYSIMGGLRDLPVTERADREVILLPIHCQLSDDDQARVIEAVLEYDRT</sequence>
<dbReference type="AlphaFoldDB" id="A0A381TTC2"/>
<dbReference type="Gene3D" id="3.90.1150.10">
    <property type="entry name" value="Aspartate Aminotransferase, domain 1"/>
    <property type="match status" value="1"/>
</dbReference>
<evidence type="ECO:0008006" key="2">
    <source>
        <dbReference type="Google" id="ProtNLM"/>
    </source>
</evidence>
<proteinExistence type="predicted"/>
<dbReference type="PANTHER" id="PTHR30244">
    <property type="entry name" value="TRANSAMINASE"/>
    <property type="match status" value="1"/>
</dbReference>
<dbReference type="GO" id="GO:0008483">
    <property type="term" value="F:transaminase activity"/>
    <property type="evidence" value="ECO:0007669"/>
    <property type="project" value="TreeGrafter"/>
</dbReference>
<dbReference type="Gene3D" id="3.40.640.10">
    <property type="entry name" value="Type I PLP-dependent aspartate aminotransferase-like (Major domain)"/>
    <property type="match status" value="1"/>
</dbReference>
<dbReference type="InterPro" id="IPR000653">
    <property type="entry name" value="DegT/StrS_aminotransferase"/>
</dbReference>
<dbReference type="EMBL" id="UINC01005103">
    <property type="protein sequence ID" value="SVA19084.1"/>
    <property type="molecule type" value="Genomic_DNA"/>
</dbReference>
<dbReference type="PIRSF" id="PIRSF000390">
    <property type="entry name" value="PLP_StrS"/>
    <property type="match status" value="1"/>
</dbReference>
<dbReference type="Pfam" id="PF01041">
    <property type="entry name" value="DegT_DnrJ_EryC1"/>
    <property type="match status" value="1"/>
</dbReference>
<evidence type="ECO:0000313" key="1">
    <source>
        <dbReference type="EMBL" id="SVA19084.1"/>
    </source>
</evidence>
<dbReference type="InterPro" id="IPR015422">
    <property type="entry name" value="PyrdxlP-dep_Trfase_small"/>
</dbReference>
<dbReference type="SUPFAM" id="SSF53383">
    <property type="entry name" value="PLP-dependent transferases"/>
    <property type="match status" value="1"/>
</dbReference>
<feature type="non-terminal residue" evidence="1">
    <location>
        <position position="1"/>
    </location>
</feature>
<reference evidence="1" key="1">
    <citation type="submission" date="2018-05" db="EMBL/GenBank/DDBJ databases">
        <authorList>
            <person name="Lanie J.A."/>
            <person name="Ng W.-L."/>
            <person name="Kazmierczak K.M."/>
            <person name="Andrzejewski T.M."/>
            <person name="Davidsen T.M."/>
            <person name="Wayne K.J."/>
            <person name="Tettelin H."/>
            <person name="Glass J.I."/>
            <person name="Rusch D."/>
            <person name="Podicherti R."/>
            <person name="Tsui H.-C.T."/>
            <person name="Winkler M.E."/>
        </authorList>
    </citation>
    <scope>NUCLEOTIDE SEQUENCE</scope>
</reference>
<dbReference type="PANTHER" id="PTHR30244:SF34">
    <property type="entry name" value="DTDP-4-AMINO-4,6-DIDEOXYGALACTOSE TRANSAMINASE"/>
    <property type="match status" value="1"/>
</dbReference>
<accession>A0A381TTC2</accession>
<name>A0A381TTC2_9ZZZZ</name>
<gene>
    <name evidence="1" type="ORF">METZ01_LOCUS71938</name>
</gene>
<dbReference type="GO" id="GO:0030170">
    <property type="term" value="F:pyridoxal phosphate binding"/>
    <property type="evidence" value="ECO:0007669"/>
    <property type="project" value="TreeGrafter"/>
</dbReference>
<dbReference type="GO" id="GO:0000271">
    <property type="term" value="P:polysaccharide biosynthetic process"/>
    <property type="evidence" value="ECO:0007669"/>
    <property type="project" value="TreeGrafter"/>
</dbReference>
<organism evidence="1">
    <name type="scientific">marine metagenome</name>
    <dbReference type="NCBI Taxonomy" id="408172"/>
    <lineage>
        <taxon>unclassified sequences</taxon>
        <taxon>metagenomes</taxon>
        <taxon>ecological metagenomes</taxon>
    </lineage>
</organism>
<protein>
    <recommendedName>
        <fullName evidence="2">DegT/DnrJ/EryC1/StrS family aminotransferase</fullName>
    </recommendedName>
</protein>
<dbReference type="CDD" id="cd00616">
    <property type="entry name" value="AHBA_syn"/>
    <property type="match status" value="1"/>
</dbReference>
<dbReference type="InterPro" id="IPR015424">
    <property type="entry name" value="PyrdxlP-dep_Trfase"/>
</dbReference>
<dbReference type="InterPro" id="IPR015421">
    <property type="entry name" value="PyrdxlP-dep_Trfase_major"/>
</dbReference>